<sequence>GPAQNRAPSLPHRVRVSGNRRRSLRLPFAAAPHSRSAPRSRRRRRTGHAAIVAAEVSIQPPPHTFFFPISTA</sequence>
<dbReference type="Proteomes" id="UP000015105">
    <property type="component" value="Chromosome 7D"/>
</dbReference>
<name>A0A453QDL1_AEGTS</name>
<dbReference type="EnsemblPlants" id="AET7Gv20049100.6">
    <property type="protein sequence ID" value="AET7Gv20049100.6"/>
    <property type="gene ID" value="AET7Gv20049100"/>
</dbReference>
<evidence type="ECO:0000313" key="2">
    <source>
        <dbReference type="EnsemblPlants" id="AET7Gv20049100.6"/>
    </source>
</evidence>
<proteinExistence type="predicted"/>
<reference evidence="2" key="3">
    <citation type="journal article" date="2017" name="Nature">
        <title>Genome sequence of the progenitor of the wheat D genome Aegilops tauschii.</title>
        <authorList>
            <person name="Luo M.C."/>
            <person name="Gu Y.Q."/>
            <person name="Puiu D."/>
            <person name="Wang H."/>
            <person name="Twardziok S.O."/>
            <person name="Deal K.R."/>
            <person name="Huo N."/>
            <person name="Zhu T."/>
            <person name="Wang L."/>
            <person name="Wang Y."/>
            <person name="McGuire P.E."/>
            <person name="Liu S."/>
            <person name="Long H."/>
            <person name="Ramasamy R.K."/>
            <person name="Rodriguez J.C."/>
            <person name="Van S.L."/>
            <person name="Yuan L."/>
            <person name="Wang Z."/>
            <person name="Xia Z."/>
            <person name="Xiao L."/>
            <person name="Anderson O.D."/>
            <person name="Ouyang S."/>
            <person name="Liang Y."/>
            <person name="Zimin A.V."/>
            <person name="Pertea G."/>
            <person name="Qi P."/>
            <person name="Bennetzen J.L."/>
            <person name="Dai X."/>
            <person name="Dawson M.W."/>
            <person name="Muller H.G."/>
            <person name="Kugler K."/>
            <person name="Rivarola-Duarte L."/>
            <person name="Spannagl M."/>
            <person name="Mayer K.F.X."/>
            <person name="Lu F.H."/>
            <person name="Bevan M.W."/>
            <person name="Leroy P."/>
            <person name="Li P."/>
            <person name="You F.M."/>
            <person name="Sun Q."/>
            <person name="Liu Z."/>
            <person name="Lyons E."/>
            <person name="Wicker T."/>
            <person name="Salzberg S.L."/>
            <person name="Devos K.M."/>
            <person name="Dvorak J."/>
        </authorList>
    </citation>
    <scope>NUCLEOTIDE SEQUENCE [LARGE SCALE GENOMIC DNA]</scope>
    <source>
        <strain evidence="2">cv. AL8/78</strain>
    </source>
</reference>
<evidence type="ECO:0000256" key="1">
    <source>
        <dbReference type="SAM" id="MobiDB-lite"/>
    </source>
</evidence>
<dbReference type="Gramene" id="AET7Gv20049100.6">
    <property type="protein sequence ID" value="AET7Gv20049100.6"/>
    <property type="gene ID" value="AET7Gv20049100"/>
</dbReference>
<feature type="compositionally biased region" description="Basic residues" evidence="1">
    <location>
        <begin position="36"/>
        <end position="46"/>
    </location>
</feature>
<reference evidence="2" key="5">
    <citation type="journal article" date="2021" name="G3 (Bethesda)">
        <title>Aegilops tauschii genome assembly Aet v5.0 features greater sequence contiguity and improved annotation.</title>
        <authorList>
            <person name="Wang L."/>
            <person name="Zhu T."/>
            <person name="Rodriguez J.C."/>
            <person name="Deal K.R."/>
            <person name="Dubcovsky J."/>
            <person name="McGuire P.E."/>
            <person name="Lux T."/>
            <person name="Spannagl M."/>
            <person name="Mayer K.F.X."/>
            <person name="Baldrich P."/>
            <person name="Meyers B.C."/>
            <person name="Huo N."/>
            <person name="Gu Y.Q."/>
            <person name="Zhou H."/>
            <person name="Devos K.M."/>
            <person name="Bennetzen J.L."/>
            <person name="Unver T."/>
            <person name="Budak H."/>
            <person name="Gulick P.J."/>
            <person name="Galiba G."/>
            <person name="Kalapos B."/>
            <person name="Nelson D.R."/>
            <person name="Li P."/>
            <person name="You F.M."/>
            <person name="Luo M.C."/>
            <person name="Dvorak J."/>
        </authorList>
    </citation>
    <scope>NUCLEOTIDE SEQUENCE [LARGE SCALE GENOMIC DNA]</scope>
    <source>
        <strain evidence="2">cv. AL8/78</strain>
    </source>
</reference>
<feature type="compositionally biased region" description="Basic residues" evidence="1">
    <location>
        <begin position="12"/>
        <end position="24"/>
    </location>
</feature>
<reference evidence="3" key="1">
    <citation type="journal article" date="2014" name="Science">
        <title>Ancient hybridizations among the ancestral genomes of bread wheat.</title>
        <authorList>
            <consortium name="International Wheat Genome Sequencing Consortium,"/>
            <person name="Marcussen T."/>
            <person name="Sandve S.R."/>
            <person name="Heier L."/>
            <person name="Spannagl M."/>
            <person name="Pfeifer M."/>
            <person name="Jakobsen K.S."/>
            <person name="Wulff B.B."/>
            <person name="Steuernagel B."/>
            <person name="Mayer K.F."/>
            <person name="Olsen O.A."/>
        </authorList>
    </citation>
    <scope>NUCLEOTIDE SEQUENCE [LARGE SCALE GENOMIC DNA]</scope>
    <source>
        <strain evidence="3">cv. AL8/78</strain>
    </source>
</reference>
<dbReference type="AlphaFoldDB" id="A0A453QDL1"/>
<protein>
    <submittedName>
        <fullName evidence="2">Uncharacterized protein</fullName>
    </submittedName>
</protein>
<accession>A0A453QDL1</accession>
<reference evidence="2" key="4">
    <citation type="submission" date="2019-03" db="UniProtKB">
        <authorList>
            <consortium name="EnsemblPlants"/>
        </authorList>
    </citation>
    <scope>IDENTIFICATION</scope>
</reference>
<keyword evidence="3" id="KW-1185">Reference proteome</keyword>
<organism evidence="2 3">
    <name type="scientific">Aegilops tauschii subsp. strangulata</name>
    <name type="common">Goatgrass</name>
    <dbReference type="NCBI Taxonomy" id="200361"/>
    <lineage>
        <taxon>Eukaryota</taxon>
        <taxon>Viridiplantae</taxon>
        <taxon>Streptophyta</taxon>
        <taxon>Embryophyta</taxon>
        <taxon>Tracheophyta</taxon>
        <taxon>Spermatophyta</taxon>
        <taxon>Magnoliopsida</taxon>
        <taxon>Liliopsida</taxon>
        <taxon>Poales</taxon>
        <taxon>Poaceae</taxon>
        <taxon>BOP clade</taxon>
        <taxon>Pooideae</taxon>
        <taxon>Triticodae</taxon>
        <taxon>Triticeae</taxon>
        <taxon>Triticinae</taxon>
        <taxon>Aegilops</taxon>
    </lineage>
</organism>
<feature type="region of interest" description="Disordered" evidence="1">
    <location>
        <begin position="1"/>
        <end position="46"/>
    </location>
</feature>
<reference evidence="3" key="2">
    <citation type="journal article" date="2017" name="Nat. Plants">
        <title>The Aegilops tauschii genome reveals multiple impacts of transposons.</title>
        <authorList>
            <person name="Zhao G."/>
            <person name="Zou C."/>
            <person name="Li K."/>
            <person name="Wang K."/>
            <person name="Li T."/>
            <person name="Gao L."/>
            <person name="Zhang X."/>
            <person name="Wang H."/>
            <person name="Yang Z."/>
            <person name="Liu X."/>
            <person name="Jiang W."/>
            <person name="Mao L."/>
            <person name="Kong X."/>
            <person name="Jiao Y."/>
            <person name="Jia J."/>
        </authorList>
    </citation>
    <scope>NUCLEOTIDE SEQUENCE [LARGE SCALE GENOMIC DNA]</scope>
    <source>
        <strain evidence="3">cv. AL8/78</strain>
    </source>
</reference>
<evidence type="ECO:0000313" key="3">
    <source>
        <dbReference type="Proteomes" id="UP000015105"/>
    </source>
</evidence>